<dbReference type="SUPFAM" id="SSF52518">
    <property type="entry name" value="Thiamin diphosphate-binding fold (THDP-binding)"/>
    <property type="match status" value="1"/>
</dbReference>
<feature type="domain" description="Transketolase-like pyrimidine-binding" evidence="4">
    <location>
        <begin position="1"/>
        <end position="151"/>
    </location>
</feature>
<dbReference type="Gene3D" id="3.40.50.970">
    <property type="match status" value="1"/>
</dbReference>
<keyword evidence="2" id="KW-0560">Oxidoreductase</keyword>
<dbReference type="InterPro" id="IPR005475">
    <property type="entry name" value="Transketolase-like_Pyr-bd"/>
</dbReference>
<dbReference type="InterPro" id="IPR029061">
    <property type="entry name" value="THDP-binding"/>
</dbReference>
<accession>A0ABW7EWQ9</accession>
<evidence type="ECO:0000256" key="1">
    <source>
        <dbReference type="ARBA" id="ARBA00001964"/>
    </source>
</evidence>
<evidence type="ECO:0000259" key="4">
    <source>
        <dbReference type="SMART" id="SM00861"/>
    </source>
</evidence>
<gene>
    <name evidence="5" type="ORF">ACG00Y_02675</name>
</gene>
<dbReference type="SMART" id="SM00861">
    <property type="entry name" value="Transket_pyr"/>
    <property type="match status" value="1"/>
</dbReference>
<evidence type="ECO:0000256" key="3">
    <source>
        <dbReference type="ARBA" id="ARBA00023052"/>
    </source>
</evidence>
<name>A0ABW7EWQ9_9BURK</name>
<dbReference type="EMBL" id="JBIGHV010000001">
    <property type="protein sequence ID" value="MFG6428797.1"/>
    <property type="molecule type" value="Genomic_DNA"/>
</dbReference>
<dbReference type="PANTHER" id="PTHR43257:SF2">
    <property type="entry name" value="PYRUVATE DEHYDROGENASE E1 COMPONENT SUBUNIT BETA"/>
    <property type="match status" value="1"/>
</dbReference>
<reference evidence="5 6" key="1">
    <citation type="submission" date="2024-08" db="EMBL/GenBank/DDBJ databases">
        <authorList>
            <person name="Lu H."/>
        </authorList>
    </citation>
    <scope>NUCLEOTIDE SEQUENCE [LARGE SCALE GENOMIC DNA]</scope>
    <source>
        <strain evidence="5 6">LYH14W</strain>
    </source>
</reference>
<dbReference type="RefSeq" id="WP_394475729.1">
    <property type="nucleotide sequence ID" value="NZ_JBIGHV010000001.1"/>
</dbReference>
<sequence>MTPEQALMAALHRAMAADERVIFLGQGVATRSPALLSAFGAERVRNTPLAEAALIGCALGAAAMGLRPVVDLPWSPLRALDALENATRLSQGGAEFPLVLLARSGAEAVFAQLPGLQVLVPSTPADAAGLLAGALSLPRPSLLFSDVGLAVEAAEVAGDELVLPGQAAVRHHGDTLTLVACGAAVHACLSAAPALDADLIDLRSLRPLDTATVLASVRRTGRLVCVGEAGGVAAELCALVAEHGFTALKAPPLRLTHPDEHPNLMTERRT</sequence>
<organism evidence="5 6">
    <name type="scientific">Pelomonas parva</name>
    <dbReference type="NCBI Taxonomy" id="3299032"/>
    <lineage>
        <taxon>Bacteria</taxon>
        <taxon>Pseudomonadati</taxon>
        <taxon>Pseudomonadota</taxon>
        <taxon>Betaproteobacteria</taxon>
        <taxon>Burkholderiales</taxon>
        <taxon>Sphaerotilaceae</taxon>
        <taxon>Roseateles</taxon>
    </lineage>
</organism>
<proteinExistence type="predicted"/>
<comment type="cofactor">
    <cofactor evidence="1">
        <name>thiamine diphosphate</name>
        <dbReference type="ChEBI" id="CHEBI:58937"/>
    </cofactor>
</comment>
<dbReference type="Proteomes" id="UP001606210">
    <property type="component" value="Unassembled WGS sequence"/>
</dbReference>
<dbReference type="SUPFAM" id="SSF52922">
    <property type="entry name" value="TK C-terminal domain-like"/>
    <property type="match status" value="1"/>
</dbReference>
<evidence type="ECO:0000313" key="6">
    <source>
        <dbReference type="Proteomes" id="UP001606210"/>
    </source>
</evidence>
<dbReference type="Pfam" id="PF02780">
    <property type="entry name" value="Transketolase_C"/>
    <property type="match status" value="1"/>
</dbReference>
<protein>
    <submittedName>
        <fullName evidence="5">Transketolase C-terminal domain-containing protein</fullName>
    </submittedName>
</protein>
<dbReference type="InterPro" id="IPR009014">
    <property type="entry name" value="Transketo_C/PFOR_II"/>
</dbReference>
<comment type="caution">
    <text evidence="5">The sequence shown here is derived from an EMBL/GenBank/DDBJ whole genome shotgun (WGS) entry which is preliminary data.</text>
</comment>
<dbReference type="Pfam" id="PF02779">
    <property type="entry name" value="Transket_pyr"/>
    <property type="match status" value="1"/>
</dbReference>
<dbReference type="Gene3D" id="3.40.50.920">
    <property type="match status" value="1"/>
</dbReference>
<dbReference type="PANTHER" id="PTHR43257">
    <property type="entry name" value="PYRUVATE DEHYDROGENASE E1 COMPONENT BETA SUBUNIT"/>
    <property type="match status" value="1"/>
</dbReference>
<evidence type="ECO:0000313" key="5">
    <source>
        <dbReference type="EMBL" id="MFG6428797.1"/>
    </source>
</evidence>
<evidence type="ECO:0000256" key="2">
    <source>
        <dbReference type="ARBA" id="ARBA00023002"/>
    </source>
</evidence>
<keyword evidence="3" id="KW-0786">Thiamine pyrophosphate</keyword>
<dbReference type="InterPro" id="IPR033248">
    <property type="entry name" value="Transketolase_C"/>
</dbReference>
<keyword evidence="6" id="KW-1185">Reference proteome</keyword>